<accession>A0A081NI27</accession>
<keyword evidence="2" id="KW-1185">Reference proteome</keyword>
<reference evidence="1 2" key="1">
    <citation type="submission" date="2014-06" db="EMBL/GenBank/DDBJ databases">
        <title>Whole Genome Sequences of Three Symbiotic Endozoicomonas Bacteria.</title>
        <authorList>
            <person name="Neave M.J."/>
            <person name="Apprill A."/>
            <person name="Voolstra C.R."/>
        </authorList>
    </citation>
    <scope>NUCLEOTIDE SEQUENCE [LARGE SCALE GENOMIC DNA]</scope>
    <source>
        <strain evidence="1 2">DSM 25634</strain>
    </source>
</reference>
<dbReference type="STRING" id="1137799.GZ78_11045"/>
<comment type="caution">
    <text evidence="1">The sequence shown here is derived from an EMBL/GenBank/DDBJ whole genome shotgun (WGS) entry which is preliminary data.</text>
</comment>
<dbReference type="AlphaFoldDB" id="A0A081NI27"/>
<organism evidence="1 2">
    <name type="scientific">Endozoicomonas numazuensis</name>
    <dbReference type="NCBI Taxonomy" id="1137799"/>
    <lineage>
        <taxon>Bacteria</taxon>
        <taxon>Pseudomonadati</taxon>
        <taxon>Pseudomonadota</taxon>
        <taxon>Gammaproteobacteria</taxon>
        <taxon>Oceanospirillales</taxon>
        <taxon>Endozoicomonadaceae</taxon>
        <taxon>Endozoicomonas</taxon>
    </lineage>
</organism>
<proteinExistence type="predicted"/>
<dbReference type="EMBL" id="JOKH01000002">
    <property type="protein sequence ID" value="KEQ18100.1"/>
    <property type="molecule type" value="Genomic_DNA"/>
</dbReference>
<protein>
    <submittedName>
        <fullName evidence="1">Uncharacterized protein</fullName>
    </submittedName>
</protein>
<evidence type="ECO:0000313" key="2">
    <source>
        <dbReference type="Proteomes" id="UP000028073"/>
    </source>
</evidence>
<evidence type="ECO:0000313" key="1">
    <source>
        <dbReference type="EMBL" id="KEQ18100.1"/>
    </source>
</evidence>
<name>A0A081NI27_9GAMM</name>
<sequence length="310" mass="36236">MKREAFDFLQSCFEAATNKERISELKFYYPECWQDIIGNNAFIPKGPADDRLIMVDYPDDLQDGYRQVHRVKDEFVYYYNGCHKVTDDELRMYKFRMEWFPEWLAEKLNLDQVEPLLDDRVWKLGEIKGVTVLLIRELNPNFDDIADCLFAQPLSSCVVISRQKPKSRYMVLPPGFQLLPLDELLPKGSLAVDYNRFLSYVDPDQARLERVGIIWDEHNGILRVLGHDPWLLKGGPARCQLVDQLVQAGKRSAPRILTQLLLEESSSSNLSQFFHKEPRWREFIAYEPGASGRCWLKAFEELEMFQTSEV</sequence>
<dbReference type="RefSeq" id="WP_034835180.1">
    <property type="nucleotide sequence ID" value="NZ_JOKH01000002.1"/>
</dbReference>
<gene>
    <name evidence="1" type="ORF">GZ78_11045</name>
</gene>
<dbReference type="Proteomes" id="UP000028073">
    <property type="component" value="Unassembled WGS sequence"/>
</dbReference>
<dbReference type="OrthoDB" id="9820820at2"/>